<organism evidence="3 4">
    <name type="scientific">Jimgerdemannia flammicorona</name>
    <dbReference type="NCBI Taxonomy" id="994334"/>
    <lineage>
        <taxon>Eukaryota</taxon>
        <taxon>Fungi</taxon>
        <taxon>Fungi incertae sedis</taxon>
        <taxon>Mucoromycota</taxon>
        <taxon>Mucoromycotina</taxon>
        <taxon>Endogonomycetes</taxon>
        <taxon>Endogonales</taxon>
        <taxon>Endogonaceae</taxon>
        <taxon>Jimgerdemannia</taxon>
    </lineage>
</organism>
<feature type="region of interest" description="Disordered" evidence="1">
    <location>
        <begin position="1"/>
        <end position="50"/>
    </location>
</feature>
<evidence type="ECO:0000313" key="3">
    <source>
        <dbReference type="EMBL" id="RUO96852.1"/>
    </source>
</evidence>
<keyword evidence="3" id="KW-0489">Methyltransferase</keyword>
<dbReference type="GO" id="GO:0008168">
    <property type="term" value="F:methyltransferase activity"/>
    <property type="evidence" value="ECO:0007669"/>
    <property type="project" value="UniProtKB-KW"/>
</dbReference>
<dbReference type="CDD" id="cd02440">
    <property type="entry name" value="AdoMet_MTases"/>
    <property type="match status" value="1"/>
</dbReference>
<dbReference type="Pfam" id="PF13649">
    <property type="entry name" value="Methyltransf_25"/>
    <property type="match status" value="1"/>
</dbReference>
<dbReference type="OrthoDB" id="2013972at2759"/>
<proteinExistence type="predicted"/>
<dbReference type="GO" id="GO:0032259">
    <property type="term" value="P:methylation"/>
    <property type="evidence" value="ECO:0007669"/>
    <property type="project" value="UniProtKB-KW"/>
</dbReference>
<keyword evidence="3" id="KW-0808">Transferase</keyword>
<dbReference type="EMBL" id="RBNI01019432">
    <property type="protein sequence ID" value="RUO96852.1"/>
    <property type="molecule type" value="Genomic_DNA"/>
</dbReference>
<dbReference type="SUPFAM" id="SSF53335">
    <property type="entry name" value="S-adenosyl-L-methionine-dependent methyltransferases"/>
    <property type="match status" value="1"/>
</dbReference>
<dbReference type="Proteomes" id="UP000268093">
    <property type="component" value="Unassembled WGS sequence"/>
</dbReference>
<feature type="non-terminal residue" evidence="3">
    <location>
        <position position="1"/>
    </location>
</feature>
<feature type="compositionally biased region" description="Polar residues" evidence="1">
    <location>
        <begin position="1"/>
        <end position="18"/>
    </location>
</feature>
<gene>
    <name evidence="3" type="ORF">BC936DRAFT_141358</name>
</gene>
<reference evidence="3 4" key="1">
    <citation type="journal article" date="2018" name="New Phytol.">
        <title>Phylogenomics of Endogonaceae and evolution of mycorrhizas within Mucoromycota.</title>
        <authorList>
            <person name="Chang Y."/>
            <person name="Desiro A."/>
            <person name="Na H."/>
            <person name="Sandor L."/>
            <person name="Lipzen A."/>
            <person name="Clum A."/>
            <person name="Barry K."/>
            <person name="Grigoriev I.V."/>
            <person name="Martin F.M."/>
            <person name="Stajich J.E."/>
            <person name="Smith M.E."/>
            <person name="Bonito G."/>
            <person name="Spatafora J.W."/>
        </authorList>
    </citation>
    <scope>NUCLEOTIDE SEQUENCE [LARGE SCALE GENOMIC DNA]</scope>
    <source>
        <strain evidence="3 4">GMNB39</strain>
    </source>
</reference>
<sequence>SADSVATSLTVPPSSSSCVPIEGSPRSGSGILRSPETVSENGNRSKRRPKNVRFSLTVRTYILPEDPDPETISPDVEEPRVPKVHTRRIPTTSRFQFVDGRRFLENKNFMLPSDNDELMRLEFQHYMLRQTFQGNFTAPMDEKLERGIKVLDVGCGSGTWILELSADFPKSHFTGSDILDTERNHTRPNVTFIVADTLGLPFEDNTFDYVMQRLMVTVFTEEQWKMAVKEMVRVVKPGGIVEIIESEVRQYERGPNYTKWNNAFYEILKRRGVYVDVTDDLGELLEPYFQEIHCDYVSYPIRWGGRLGGMAGDNIKKIVETLRPMLRPFMKMTEEGYKEMVEQAYIEMKECKTLGNLHYTFGIKPLE</sequence>
<accession>A0A433A2C8</accession>
<dbReference type="AlphaFoldDB" id="A0A433A2C8"/>
<keyword evidence="4" id="KW-1185">Reference proteome</keyword>
<evidence type="ECO:0000259" key="2">
    <source>
        <dbReference type="Pfam" id="PF13649"/>
    </source>
</evidence>
<dbReference type="InterPro" id="IPR029063">
    <property type="entry name" value="SAM-dependent_MTases_sf"/>
</dbReference>
<dbReference type="PANTHER" id="PTHR43591">
    <property type="entry name" value="METHYLTRANSFERASE"/>
    <property type="match status" value="1"/>
</dbReference>
<feature type="region of interest" description="Disordered" evidence="1">
    <location>
        <begin position="65"/>
        <end position="84"/>
    </location>
</feature>
<evidence type="ECO:0000313" key="4">
    <source>
        <dbReference type="Proteomes" id="UP000268093"/>
    </source>
</evidence>
<feature type="domain" description="Methyltransferase" evidence="2">
    <location>
        <begin position="150"/>
        <end position="239"/>
    </location>
</feature>
<comment type="caution">
    <text evidence="3">The sequence shown here is derived from an EMBL/GenBank/DDBJ whole genome shotgun (WGS) entry which is preliminary data.</text>
</comment>
<evidence type="ECO:0000256" key="1">
    <source>
        <dbReference type="SAM" id="MobiDB-lite"/>
    </source>
</evidence>
<dbReference type="Gene3D" id="3.40.50.150">
    <property type="entry name" value="Vaccinia Virus protein VP39"/>
    <property type="match status" value="1"/>
</dbReference>
<protein>
    <submittedName>
        <fullName evidence="3">S-adenosyl-L-methionine-dependent methyltransferase</fullName>
    </submittedName>
</protein>
<name>A0A433A2C8_9FUNG</name>
<dbReference type="InterPro" id="IPR041698">
    <property type="entry name" value="Methyltransf_25"/>
</dbReference>